<dbReference type="InterPro" id="IPR011032">
    <property type="entry name" value="GroES-like_sf"/>
</dbReference>
<dbReference type="Pfam" id="PF08240">
    <property type="entry name" value="ADH_N"/>
    <property type="match status" value="1"/>
</dbReference>
<dbReference type="Gene3D" id="3.90.180.10">
    <property type="entry name" value="Medium-chain alcohol dehydrogenases, catalytic domain"/>
    <property type="match status" value="1"/>
</dbReference>
<gene>
    <name evidence="6" type="ORF">Amac_101250</name>
</gene>
<keyword evidence="3" id="KW-0862">Zinc</keyword>
<dbReference type="Pfam" id="PF00107">
    <property type="entry name" value="ADH_zinc_N"/>
    <property type="match status" value="1"/>
</dbReference>
<dbReference type="SMART" id="SM00829">
    <property type="entry name" value="PKS_ER"/>
    <property type="match status" value="1"/>
</dbReference>
<protein>
    <submittedName>
        <fullName evidence="6">Alcohol dehydrogenase</fullName>
    </submittedName>
</protein>
<evidence type="ECO:0000313" key="7">
    <source>
        <dbReference type="Proteomes" id="UP000331127"/>
    </source>
</evidence>
<keyword evidence="7" id="KW-1185">Reference proteome</keyword>
<dbReference type="PANTHER" id="PTHR43401:SF2">
    <property type="entry name" value="L-THREONINE 3-DEHYDROGENASE"/>
    <property type="match status" value="1"/>
</dbReference>
<dbReference type="AlphaFoldDB" id="A0A5M3X488"/>
<evidence type="ECO:0000256" key="1">
    <source>
        <dbReference type="ARBA" id="ARBA00001947"/>
    </source>
</evidence>
<evidence type="ECO:0000259" key="5">
    <source>
        <dbReference type="SMART" id="SM00829"/>
    </source>
</evidence>
<dbReference type="InterPro" id="IPR050129">
    <property type="entry name" value="Zn_alcohol_dh"/>
</dbReference>
<comment type="caution">
    <text evidence="6">The sequence shown here is derived from an EMBL/GenBank/DDBJ whole genome shotgun (WGS) entry which is preliminary data.</text>
</comment>
<organism evidence="6 7">
    <name type="scientific">Acrocarpospora macrocephala</name>
    <dbReference type="NCBI Taxonomy" id="150177"/>
    <lineage>
        <taxon>Bacteria</taxon>
        <taxon>Bacillati</taxon>
        <taxon>Actinomycetota</taxon>
        <taxon>Actinomycetes</taxon>
        <taxon>Streptosporangiales</taxon>
        <taxon>Streptosporangiaceae</taxon>
        <taxon>Acrocarpospora</taxon>
    </lineage>
</organism>
<keyword evidence="2" id="KW-0479">Metal-binding</keyword>
<dbReference type="InterPro" id="IPR013154">
    <property type="entry name" value="ADH-like_N"/>
</dbReference>
<sequence>MKAALLYGHNDLRIEDVSEPRAGAGEAVVAIHASGVCPSDIRSYTGSGAAKRAPWTPGHEVAGVISELGEGPTGGFAEGDRVVLDWRGVCGRCHECTRGAANFCENLVKFPIAGFAEATVMPVTQLRKVPDGLSLEAASFCEPLACVVNAHRQLPMPLTCNVLVVGAGPIGLLHTQVARSRGARVIVADLKPERLETARSLGAHDTIEGSDRDAVLALTEGRGADVVIVTVGAPAVISTAFELVARNGAVNLFAGTHPKGVVELNPDVPHYDQVAITGSHDFIPHDFATALRLLEFGLVDVAPLISHRFSLDSVADAFETTRQQKGLKSLVVSEL</sequence>
<evidence type="ECO:0000256" key="3">
    <source>
        <dbReference type="ARBA" id="ARBA00022833"/>
    </source>
</evidence>
<dbReference type="SUPFAM" id="SSF51735">
    <property type="entry name" value="NAD(P)-binding Rossmann-fold domains"/>
    <property type="match status" value="1"/>
</dbReference>
<dbReference type="RefSeq" id="WP_155361540.1">
    <property type="nucleotide sequence ID" value="NZ_BAAAHL010000062.1"/>
</dbReference>
<dbReference type="GO" id="GO:0046872">
    <property type="term" value="F:metal ion binding"/>
    <property type="evidence" value="ECO:0007669"/>
    <property type="project" value="UniProtKB-KW"/>
</dbReference>
<keyword evidence="4" id="KW-0560">Oxidoreductase</keyword>
<feature type="domain" description="Enoyl reductase (ER)" evidence="5">
    <location>
        <begin position="8"/>
        <end position="331"/>
    </location>
</feature>
<accession>A0A5M3X488</accession>
<proteinExistence type="predicted"/>
<dbReference type="SUPFAM" id="SSF50129">
    <property type="entry name" value="GroES-like"/>
    <property type="match status" value="1"/>
</dbReference>
<dbReference type="EMBL" id="BLAE01000104">
    <property type="protein sequence ID" value="GES16527.1"/>
    <property type="molecule type" value="Genomic_DNA"/>
</dbReference>
<dbReference type="Gene3D" id="3.40.50.720">
    <property type="entry name" value="NAD(P)-binding Rossmann-like Domain"/>
    <property type="match status" value="1"/>
</dbReference>
<dbReference type="PANTHER" id="PTHR43401">
    <property type="entry name" value="L-THREONINE 3-DEHYDROGENASE"/>
    <property type="match status" value="1"/>
</dbReference>
<dbReference type="InterPro" id="IPR020843">
    <property type="entry name" value="ER"/>
</dbReference>
<evidence type="ECO:0000256" key="2">
    <source>
        <dbReference type="ARBA" id="ARBA00022723"/>
    </source>
</evidence>
<evidence type="ECO:0000313" key="6">
    <source>
        <dbReference type="EMBL" id="GES16527.1"/>
    </source>
</evidence>
<name>A0A5M3X488_9ACTN</name>
<dbReference type="GO" id="GO:0016491">
    <property type="term" value="F:oxidoreductase activity"/>
    <property type="evidence" value="ECO:0007669"/>
    <property type="project" value="UniProtKB-KW"/>
</dbReference>
<dbReference type="InterPro" id="IPR013149">
    <property type="entry name" value="ADH-like_C"/>
</dbReference>
<dbReference type="InterPro" id="IPR036291">
    <property type="entry name" value="NAD(P)-bd_dom_sf"/>
</dbReference>
<reference evidence="6 7" key="1">
    <citation type="submission" date="2019-10" db="EMBL/GenBank/DDBJ databases">
        <title>Whole genome shotgun sequence of Acrocarpospora macrocephala NBRC 16266.</title>
        <authorList>
            <person name="Ichikawa N."/>
            <person name="Kimura A."/>
            <person name="Kitahashi Y."/>
            <person name="Komaki H."/>
            <person name="Oguchi A."/>
        </authorList>
    </citation>
    <scope>NUCLEOTIDE SEQUENCE [LARGE SCALE GENOMIC DNA]</scope>
    <source>
        <strain evidence="6 7">NBRC 16266</strain>
    </source>
</reference>
<comment type="cofactor">
    <cofactor evidence="1">
        <name>Zn(2+)</name>
        <dbReference type="ChEBI" id="CHEBI:29105"/>
    </cofactor>
</comment>
<evidence type="ECO:0000256" key="4">
    <source>
        <dbReference type="ARBA" id="ARBA00023002"/>
    </source>
</evidence>
<dbReference type="Proteomes" id="UP000331127">
    <property type="component" value="Unassembled WGS sequence"/>
</dbReference>
<dbReference type="OrthoDB" id="9797931at2"/>